<keyword evidence="3" id="KW-0326">Glycosidase</keyword>
<dbReference type="Gene3D" id="2.60.40.10">
    <property type="entry name" value="Immunoglobulins"/>
    <property type="match status" value="2"/>
</dbReference>
<dbReference type="InterPro" id="IPR001764">
    <property type="entry name" value="Glyco_hydro_3_N"/>
</dbReference>
<dbReference type="GO" id="GO:0048046">
    <property type="term" value="C:apoplast"/>
    <property type="evidence" value="ECO:0007669"/>
    <property type="project" value="TreeGrafter"/>
</dbReference>
<reference evidence="5" key="1">
    <citation type="submission" date="2019-12" db="EMBL/GenBank/DDBJ databases">
        <title>Genome sequencing and annotation of Brassica cretica.</title>
        <authorList>
            <person name="Studholme D.J."/>
            <person name="Sarris P.F."/>
        </authorList>
    </citation>
    <scope>NUCLEOTIDE SEQUENCE</scope>
    <source>
        <strain evidence="5">PFS-001/15</strain>
        <tissue evidence="5">Leaf</tissue>
    </source>
</reference>
<accession>A0A8S9FV87</accession>
<dbReference type="EMBL" id="QGKW02002228">
    <property type="protein sequence ID" value="KAF2536377.1"/>
    <property type="molecule type" value="Genomic_DNA"/>
</dbReference>
<feature type="domain" description="Fibronectin type III-like" evidence="4">
    <location>
        <begin position="554"/>
        <end position="624"/>
    </location>
</feature>
<dbReference type="GO" id="GO:0031222">
    <property type="term" value="P:arabinan catabolic process"/>
    <property type="evidence" value="ECO:0007669"/>
    <property type="project" value="TreeGrafter"/>
</dbReference>
<evidence type="ECO:0000256" key="3">
    <source>
        <dbReference type="ARBA" id="ARBA00023295"/>
    </source>
</evidence>
<dbReference type="GO" id="GO:0046556">
    <property type="term" value="F:alpha-L-arabinofuranosidase activity"/>
    <property type="evidence" value="ECO:0007669"/>
    <property type="project" value="TreeGrafter"/>
</dbReference>
<dbReference type="Gene3D" id="3.20.20.300">
    <property type="entry name" value="Glycoside hydrolase, family 3, N-terminal domain"/>
    <property type="match status" value="1"/>
</dbReference>
<dbReference type="GO" id="GO:0009044">
    <property type="term" value="F:xylan 1,4-beta-xylosidase activity"/>
    <property type="evidence" value="ECO:0007669"/>
    <property type="project" value="InterPro"/>
</dbReference>
<evidence type="ECO:0000256" key="2">
    <source>
        <dbReference type="ARBA" id="ARBA00022801"/>
    </source>
</evidence>
<dbReference type="InterPro" id="IPR017853">
    <property type="entry name" value="GH"/>
</dbReference>
<dbReference type="Proteomes" id="UP000712281">
    <property type="component" value="Unassembled WGS sequence"/>
</dbReference>
<dbReference type="InterPro" id="IPR026891">
    <property type="entry name" value="Fn3-like"/>
</dbReference>
<organism evidence="5 6">
    <name type="scientific">Brassica cretica</name>
    <name type="common">Mustard</name>
    <dbReference type="NCBI Taxonomy" id="69181"/>
    <lineage>
        <taxon>Eukaryota</taxon>
        <taxon>Viridiplantae</taxon>
        <taxon>Streptophyta</taxon>
        <taxon>Embryophyta</taxon>
        <taxon>Tracheophyta</taxon>
        <taxon>Spermatophyta</taxon>
        <taxon>Magnoliopsida</taxon>
        <taxon>eudicotyledons</taxon>
        <taxon>Gunneridae</taxon>
        <taxon>Pentapetalae</taxon>
        <taxon>rosids</taxon>
        <taxon>malvids</taxon>
        <taxon>Brassicales</taxon>
        <taxon>Brassicaceae</taxon>
        <taxon>Brassiceae</taxon>
        <taxon>Brassica</taxon>
    </lineage>
</organism>
<proteinExistence type="predicted"/>
<feature type="non-terminal residue" evidence="5">
    <location>
        <position position="1027"/>
    </location>
</feature>
<dbReference type="Pfam" id="PF14310">
    <property type="entry name" value="Fn3-like"/>
    <property type="match status" value="1"/>
</dbReference>
<dbReference type="PANTHER" id="PTHR42721:SF40">
    <property type="entry name" value="FIBRONECTIN TYPE III-LIKE DOMAIN-CONTAINING PROTEIN"/>
    <property type="match status" value="1"/>
</dbReference>
<sequence>VNIPVRVRVQDLIGRLTLQEKIRLLVNNAAAVPRLGIGGYEWWSEALHGVSDVGPGAKFGGAFPGATSFPQVITTAASFNQSLWEEIGRVVSDEARAMYNGGVAGLTYWSPNVNILRDPRWGRGQETPGEDPVVVGKYAASYVRGLQGNGPNRLKVAACCKHYTAYDLDNWNGVDRFHFNAKNLERSLDLDCGPFLAIFTEGAVKKGLLTENDINLALTNTVTVQMRLGMFDGNLGPYANLGPRDVCTPIHQHLALEAAHQGIVLLKNDGRSLPLSPTRHRTVAVIGPNSDVTETMIGNYAGKACAYTTPLQGISKYARTLHQAGCSGVACAGNQGFGAAEMAAREADATVLVMGLDQSIEAETRDRTGLLLPGHQQDLVTRVAQASKGPIVLVLMSGGPIDVSFAKNNPRIAAIIWAGYPGQAGGAAIADIIFGAVNPGGKLPMTWYPQDYVVKVPMTLMAMRASGDYPGRTYRFYKGPVVFPFGFGLSYTTFTHSLTQNPLAQLSVSPYKLNSAIFNSSSNSIKVSHANCEKFPKMPIHVEVSNTGEFDGPHTVFVFAEAPRNGIKGLGVNKQLIAFENVHVTAGAKRTVQVDVDACKHLAVVDEYALTNTVTVQMRLGMFDGNLGPYANLGPRDVCTPIHQHLALEAAHQGIVLLKNDGRSLPLSPTRHRTVAVIGPNSDVTETMIGNYAGKACAYTTPLQGISKYARTLHQAGCSGVACAGNQGFGAAEMAAREADATVLVMGLDQSIEAETRDRTGLLLPGYQQDLVTRVAQASKGPIVLVLMSGGPIDVSFAKNNPRVAAIIWAGYPGQAGGAAIADIIFGAVNPGGKLPMTWYPQDYVVKVPMTLMAMRASGDYPGRTYRFYKGPVVFPFGFGLSYTTFTHSLAQNPLAQLSVSPYKLNSVIFNSSSNSIKVSHANCETFPKMPIHVEVSNTGEFEGTHTVFVFAEAPRNGIKGLGVNKQLIAFEKVHVTAGAKRTVQVDVDACKHLGVVDEYGKRRIPMGEHKLHIGDLKHTILVKPQL</sequence>
<dbReference type="GO" id="GO:0045493">
    <property type="term" value="P:xylan catabolic process"/>
    <property type="evidence" value="ECO:0007669"/>
    <property type="project" value="InterPro"/>
</dbReference>
<dbReference type="InterPro" id="IPR036962">
    <property type="entry name" value="Glyco_hydro_3_N_sf"/>
</dbReference>
<dbReference type="SMART" id="SM01217">
    <property type="entry name" value="Fn3_like"/>
    <property type="match status" value="2"/>
</dbReference>
<dbReference type="SUPFAM" id="SSF52279">
    <property type="entry name" value="Beta-D-glucan exohydrolase, C-terminal domain"/>
    <property type="match status" value="2"/>
</dbReference>
<dbReference type="InterPro" id="IPR013783">
    <property type="entry name" value="Ig-like_fold"/>
</dbReference>
<dbReference type="InterPro" id="IPR002772">
    <property type="entry name" value="Glyco_hydro_3_C"/>
</dbReference>
<evidence type="ECO:0000259" key="4">
    <source>
        <dbReference type="SMART" id="SM01217"/>
    </source>
</evidence>
<feature type="domain" description="Fibronectin type III-like" evidence="4">
    <location>
        <begin position="946"/>
        <end position="1018"/>
    </location>
</feature>
<dbReference type="InterPro" id="IPR044993">
    <property type="entry name" value="BXL"/>
</dbReference>
<dbReference type="Pfam" id="PF01915">
    <property type="entry name" value="Glyco_hydro_3_C"/>
    <property type="match status" value="2"/>
</dbReference>
<name>A0A8S9FV87_BRACR</name>
<dbReference type="Gene3D" id="3.40.50.1700">
    <property type="entry name" value="Glycoside hydrolase family 3 C-terminal domain"/>
    <property type="match status" value="2"/>
</dbReference>
<protein>
    <recommendedName>
        <fullName evidence="4">Fibronectin type III-like domain-containing protein</fullName>
    </recommendedName>
</protein>
<dbReference type="AlphaFoldDB" id="A0A8S9FV87"/>
<dbReference type="Pfam" id="PF00933">
    <property type="entry name" value="Glyco_hydro_3"/>
    <property type="match status" value="1"/>
</dbReference>
<keyword evidence="1" id="KW-0732">Signal</keyword>
<evidence type="ECO:0000256" key="1">
    <source>
        <dbReference type="ARBA" id="ARBA00022729"/>
    </source>
</evidence>
<dbReference type="SUPFAM" id="SSF51445">
    <property type="entry name" value="(Trans)glycosidases"/>
    <property type="match status" value="1"/>
</dbReference>
<dbReference type="PANTHER" id="PTHR42721">
    <property type="entry name" value="SUGAR HYDROLASE-RELATED"/>
    <property type="match status" value="1"/>
</dbReference>
<dbReference type="FunFam" id="3.40.50.1700:FF:000001">
    <property type="entry name" value="probable beta-D-xylosidase 2"/>
    <property type="match status" value="2"/>
</dbReference>
<keyword evidence="2" id="KW-0378">Hydrolase</keyword>
<comment type="caution">
    <text evidence="5">The sequence shown here is derived from an EMBL/GenBank/DDBJ whole genome shotgun (WGS) entry which is preliminary data.</text>
</comment>
<gene>
    <name evidence="5" type="ORF">F2Q68_00018776</name>
</gene>
<evidence type="ECO:0000313" key="6">
    <source>
        <dbReference type="Proteomes" id="UP000712281"/>
    </source>
</evidence>
<dbReference type="InterPro" id="IPR036881">
    <property type="entry name" value="Glyco_hydro_3_C_sf"/>
</dbReference>
<evidence type="ECO:0000313" key="5">
    <source>
        <dbReference type="EMBL" id="KAF2536377.1"/>
    </source>
</evidence>